<name>A0ABY4L1X4_THEAE</name>
<evidence type="ECO:0000313" key="2">
    <source>
        <dbReference type="Proteomes" id="UP000832041"/>
    </source>
</evidence>
<gene>
    <name evidence="1" type="ORF">FOF52_08125</name>
</gene>
<proteinExistence type="predicted"/>
<dbReference type="PANTHER" id="PTHR40053">
    <property type="entry name" value="SPORULATION-CONTROL PROTEIN SPO0M"/>
    <property type="match status" value="1"/>
</dbReference>
<organism evidence="1 2">
    <name type="scientific">Thermobifida alba</name>
    <name type="common">Thermomonospora alba</name>
    <dbReference type="NCBI Taxonomy" id="53522"/>
    <lineage>
        <taxon>Bacteria</taxon>
        <taxon>Bacillati</taxon>
        <taxon>Actinomycetota</taxon>
        <taxon>Actinomycetes</taxon>
        <taxon>Streptosporangiales</taxon>
        <taxon>Nocardiopsidaceae</taxon>
        <taxon>Thermobifida</taxon>
    </lineage>
</organism>
<evidence type="ECO:0000313" key="1">
    <source>
        <dbReference type="EMBL" id="UPT20931.1"/>
    </source>
</evidence>
<keyword evidence="2" id="KW-1185">Reference proteome</keyword>
<protein>
    <submittedName>
        <fullName evidence="1">Sporulation protein</fullName>
    </submittedName>
</protein>
<dbReference type="Pfam" id="PF07070">
    <property type="entry name" value="Spo0M"/>
    <property type="match status" value="1"/>
</dbReference>
<dbReference type="PANTHER" id="PTHR40053:SF1">
    <property type="entry name" value="SPORULATION-CONTROL PROTEIN SPO0M"/>
    <property type="match status" value="1"/>
</dbReference>
<reference evidence="1 2" key="1">
    <citation type="submission" date="2020-04" db="EMBL/GenBank/DDBJ databases">
        <title>Thermobifida alba genome sequencing and assembly.</title>
        <authorList>
            <person name="Luzics S."/>
            <person name="Horvath B."/>
            <person name="Nagy I."/>
            <person name="Toth A."/>
            <person name="Nagy I."/>
            <person name="Kukolya J."/>
        </authorList>
    </citation>
    <scope>NUCLEOTIDE SEQUENCE [LARGE SCALE GENOMIC DNA]</scope>
    <source>
        <strain evidence="1 2">DSM 43795</strain>
    </source>
</reference>
<dbReference type="Proteomes" id="UP000832041">
    <property type="component" value="Chromosome"/>
</dbReference>
<dbReference type="RefSeq" id="WP_248593227.1">
    <property type="nucleotide sequence ID" value="NZ_BAABEB010000027.1"/>
</dbReference>
<dbReference type="InterPro" id="IPR009776">
    <property type="entry name" value="Spore_0_M"/>
</dbReference>
<dbReference type="EMBL" id="CP051627">
    <property type="protein sequence ID" value="UPT20931.1"/>
    <property type="molecule type" value="Genomic_DNA"/>
</dbReference>
<sequence>MAFRRLLAGLGFGGASVETVMEDAVAVPGGVLRGQVHIQGGTVDQQVEELTVGLQTRVEVEAGDNEYTRDMEFTRQRLGGALHLAPGARYTVPFELRVPFEAPLNWYRGTLLHPMRLGVNTRLSIAGAIDPGDLDPVRVAPLPSQQAVLDALVSLGFVIVHTDTERGRLRGTRQRLPFYQEIEFRPPSRYRGLNELELSFATDEHGADVVLELDRKSGLLTERSDTYIGFSFDHATATRQDWAGYLHARIDAIAGRRGWL</sequence>
<accession>A0ABY4L1X4</accession>